<accession>A0A6A4MAB0</accession>
<dbReference type="InterPro" id="IPR004027">
    <property type="entry name" value="SEC_C_motif"/>
</dbReference>
<dbReference type="AlphaFoldDB" id="A0A6A4MAB0"/>
<dbReference type="SUPFAM" id="SSF54001">
    <property type="entry name" value="Cysteine proteinases"/>
    <property type="match status" value="1"/>
</dbReference>
<gene>
    <name evidence="4" type="ORF">C3L33_01256</name>
</gene>
<dbReference type="OrthoDB" id="415023at2759"/>
<evidence type="ECO:0000259" key="3">
    <source>
        <dbReference type="PROSITE" id="PS50802"/>
    </source>
</evidence>
<organism evidence="4 5">
    <name type="scientific">Rhododendron williamsianum</name>
    <dbReference type="NCBI Taxonomy" id="262921"/>
    <lineage>
        <taxon>Eukaryota</taxon>
        <taxon>Viridiplantae</taxon>
        <taxon>Streptophyta</taxon>
        <taxon>Embryophyta</taxon>
        <taxon>Tracheophyta</taxon>
        <taxon>Spermatophyta</taxon>
        <taxon>Magnoliopsida</taxon>
        <taxon>eudicotyledons</taxon>
        <taxon>Gunneridae</taxon>
        <taxon>Pentapetalae</taxon>
        <taxon>asterids</taxon>
        <taxon>Ericales</taxon>
        <taxon>Ericaceae</taxon>
        <taxon>Ericoideae</taxon>
        <taxon>Rhodoreae</taxon>
        <taxon>Rhododendron</taxon>
    </lineage>
</organism>
<evidence type="ECO:0000256" key="2">
    <source>
        <dbReference type="SAM" id="MobiDB-lite"/>
    </source>
</evidence>
<dbReference type="InterPro" id="IPR038765">
    <property type="entry name" value="Papain-like_cys_pep_sf"/>
</dbReference>
<dbReference type="PROSITE" id="PS50802">
    <property type="entry name" value="OTU"/>
    <property type="match status" value="1"/>
</dbReference>
<dbReference type="GO" id="GO:0016579">
    <property type="term" value="P:protein deubiquitination"/>
    <property type="evidence" value="ECO:0007669"/>
    <property type="project" value="TreeGrafter"/>
</dbReference>
<dbReference type="Proteomes" id="UP000428333">
    <property type="component" value="Linkage Group LG01"/>
</dbReference>
<dbReference type="PANTHER" id="PTHR12419:SF7">
    <property type="entry name" value="OTU DOMAIN-CONTAINING PROTEIN 3"/>
    <property type="match status" value="1"/>
</dbReference>
<feature type="domain" description="OTU" evidence="3">
    <location>
        <begin position="23"/>
        <end position="156"/>
    </location>
</feature>
<evidence type="ECO:0000313" key="5">
    <source>
        <dbReference type="Proteomes" id="UP000428333"/>
    </source>
</evidence>
<dbReference type="Gene3D" id="3.10.450.50">
    <property type="match status" value="1"/>
</dbReference>
<feature type="region of interest" description="Disordered" evidence="2">
    <location>
        <begin position="394"/>
        <end position="417"/>
    </location>
</feature>
<dbReference type="EMBL" id="QEFC01000074">
    <property type="protein sequence ID" value="KAE9466870.1"/>
    <property type="molecule type" value="Genomic_DNA"/>
</dbReference>
<comment type="similarity">
    <text evidence="1">Belongs to the peptidase C85 family.</text>
</comment>
<dbReference type="Pfam" id="PF02338">
    <property type="entry name" value="OTU"/>
    <property type="match status" value="1"/>
</dbReference>
<protein>
    <recommendedName>
        <fullName evidence="3">OTU domain-containing protein</fullName>
    </recommendedName>
</protein>
<dbReference type="CDD" id="cd22771">
    <property type="entry name" value="OTU_plant_OTU7-like"/>
    <property type="match status" value="1"/>
</dbReference>
<sequence length="425" mass="47392">IKKHGGKQVDISEFRAQLDALGLKIIQVTADGNCFFRAFADQVEGNEEEHQRYRSMVVQFILNAWASKHENNNREMFEPFIEDDVSFDEYCQSMEKDGTWAGNMELQAASLVTRTNICIHRNMSPRWYIRNFDSHEARMVHLSYHDGEHYNSVRLKEDTSNGPARPIIIKADADLSAISCKAKAAVTKSKGGAGKNVIHADSIKLVMAGSGCEDAKKVEQILQQVGGDVDAANEFLIAEQATSDYLAESDKLSCPADTSHGIFENGNYEQQTEELKDNSCMSEQSCDKETTHDSESSHKDEKKIARNKVCPCGSKKKYKACCGSVSGDPLNSQCMLLGDRLQTYYACLEVEAYLKPYGIWVCFFRSLEHSVGTWSICHKCCFYSMQTVDYSKSRKERKQGKKSGSKDVTNLHGGEGAPDVGALCI</sequence>
<dbReference type="FunFam" id="3.90.70.80:FF:000009">
    <property type="entry name" value="OTU domain-containing protein 3"/>
    <property type="match status" value="1"/>
</dbReference>
<proteinExistence type="inferred from homology"/>
<evidence type="ECO:0000256" key="1">
    <source>
        <dbReference type="ARBA" id="ARBA00010407"/>
    </source>
</evidence>
<dbReference type="GO" id="GO:0004843">
    <property type="term" value="F:cysteine-type deubiquitinase activity"/>
    <property type="evidence" value="ECO:0007669"/>
    <property type="project" value="TreeGrafter"/>
</dbReference>
<comment type="caution">
    <text evidence="4">The sequence shown here is derived from an EMBL/GenBank/DDBJ whole genome shotgun (WGS) entry which is preliminary data.</text>
</comment>
<feature type="compositionally biased region" description="Basic residues" evidence="2">
    <location>
        <begin position="394"/>
        <end position="403"/>
    </location>
</feature>
<dbReference type="PANTHER" id="PTHR12419">
    <property type="entry name" value="OTU DOMAIN CONTAINING PROTEIN"/>
    <property type="match status" value="1"/>
</dbReference>
<evidence type="ECO:0000313" key="4">
    <source>
        <dbReference type="EMBL" id="KAE9466870.1"/>
    </source>
</evidence>
<dbReference type="SUPFAM" id="SSF103642">
    <property type="entry name" value="Sec-C motif"/>
    <property type="match status" value="1"/>
</dbReference>
<dbReference type="InterPro" id="IPR050704">
    <property type="entry name" value="Peptidase_C85-like"/>
</dbReference>
<dbReference type="Gene3D" id="3.90.70.80">
    <property type="match status" value="1"/>
</dbReference>
<dbReference type="InterPro" id="IPR003323">
    <property type="entry name" value="OTU_dom"/>
</dbReference>
<name>A0A6A4MAB0_9ERIC</name>
<feature type="non-terminal residue" evidence="4">
    <location>
        <position position="1"/>
    </location>
</feature>
<keyword evidence="5" id="KW-1185">Reference proteome</keyword>
<reference evidence="4 5" key="1">
    <citation type="journal article" date="2019" name="Genome Biol. Evol.">
        <title>The Rhododendron genome and chromosomal organization provide insight into shared whole-genome duplications across the heath family (Ericaceae).</title>
        <authorList>
            <person name="Soza V.L."/>
            <person name="Lindsley D."/>
            <person name="Waalkes A."/>
            <person name="Ramage E."/>
            <person name="Patwardhan R.P."/>
            <person name="Burton J.N."/>
            <person name="Adey A."/>
            <person name="Kumar A."/>
            <person name="Qiu R."/>
            <person name="Shendure J."/>
            <person name="Hall B."/>
        </authorList>
    </citation>
    <scope>NUCLEOTIDE SEQUENCE [LARGE SCALE GENOMIC DNA]</scope>
    <source>
        <strain evidence="4">RSF 1966-606</strain>
    </source>
</reference>
<dbReference type="Pfam" id="PF02810">
    <property type="entry name" value="SEC-C"/>
    <property type="match status" value="1"/>
</dbReference>